<accession>A0A0D0BRS0</accession>
<evidence type="ECO:0000313" key="3">
    <source>
        <dbReference type="EMBL" id="KIK52329.1"/>
    </source>
</evidence>
<keyword evidence="2" id="KW-0812">Transmembrane</keyword>
<dbReference type="EMBL" id="KN834844">
    <property type="protein sequence ID" value="KIK52329.1"/>
    <property type="molecule type" value="Genomic_DNA"/>
</dbReference>
<evidence type="ECO:0000313" key="4">
    <source>
        <dbReference type="Proteomes" id="UP000053593"/>
    </source>
</evidence>
<protein>
    <submittedName>
        <fullName evidence="3">Unplaced genomic scaffold GYMLUscaffold_96, whole genome shotgun sequence</fullName>
    </submittedName>
</protein>
<dbReference type="AlphaFoldDB" id="A0A0D0BRS0"/>
<dbReference type="Proteomes" id="UP000053593">
    <property type="component" value="Unassembled WGS sequence"/>
</dbReference>
<evidence type="ECO:0000256" key="2">
    <source>
        <dbReference type="SAM" id="Phobius"/>
    </source>
</evidence>
<evidence type="ECO:0000256" key="1">
    <source>
        <dbReference type="SAM" id="MobiDB-lite"/>
    </source>
</evidence>
<feature type="transmembrane region" description="Helical" evidence="2">
    <location>
        <begin position="77"/>
        <end position="96"/>
    </location>
</feature>
<feature type="region of interest" description="Disordered" evidence="1">
    <location>
        <begin position="434"/>
        <end position="464"/>
    </location>
</feature>
<dbReference type="HOGENOM" id="CLU_023931_0_0_1"/>
<sequence length="711" mass="77696">MAPLTRARARASETGVRSIEEWAAPIRRSDSDSHHILSNIPAEIFLEIVNYICPISNHLEYESLHSTDVRNRRIHDLFNFALVCRFLASLVLPFAYQNLFLRPSGEAFDMEFPILGVDGGGRSFIPFCKSLAVGQVNAKLLAPHVRSCVLEDYTLTGIPLPKAASALFKTHVDALPAMSNLSALVLSRVPFTPSLLNHIKRLPRLKRLAIDCCDFSAVEPEQVRRMSAKLQSDRGLTSFRFLCRDSRQNFLLLKPDFHKIKELIPLLSESVTELCTDSWVFMRLLMNSSFSGGPPTTLLPLQTLRLHFVMSLPQLCEYLYDKLSETLTTLLIDVVSCPEPVAGNADPFTLSLLHLPHLRSLTCPPHMAYHLSGTHSLSHLTFNTRLSLASPDEKSFLSQSLSASEKWGRIDQYRGLEELALPYTYAMEVKEVKNEENEVGDDGAASTSGTDGGEGSSSSRGTTKVACRAKSIVETLAPELQLKRLTVIGDSGCVMGRREFETNVIETFSKLWRSTQLTELRFVDLVFEDFSAPSPPSSSSSSSSSASSNLIPIFTPTAKRDGSVPLPAHPPSSSNLSLFTPTPARTLSHLIELNAEDEHKDIVYTRYILSLLVQDRCFPALERLVFVGTRIGAGRRVGQGGVGGVGDAGGAGGGGGGEGGNSVDAGGEVGMGMGGRRVCLGSSRWSWVWRRDGGADGKQWRLVDEGDESDG</sequence>
<keyword evidence="4" id="KW-1185">Reference proteome</keyword>
<keyword evidence="2" id="KW-0472">Membrane</keyword>
<dbReference type="OrthoDB" id="3256662at2759"/>
<organism evidence="3 4">
    <name type="scientific">Collybiopsis luxurians FD-317 M1</name>
    <dbReference type="NCBI Taxonomy" id="944289"/>
    <lineage>
        <taxon>Eukaryota</taxon>
        <taxon>Fungi</taxon>
        <taxon>Dikarya</taxon>
        <taxon>Basidiomycota</taxon>
        <taxon>Agaricomycotina</taxon>
        <taxon>Agaricomycetes</taxon>
        <taxon>Agaricomycetidae</taxon>
        <taxon>Agaricales</taxon>
        <taxon>Marasmiineae</taxon>
        <taxon>Omphalotaceae</taxon>
        <taxon>Collybiopsis</taxon>
        <taxon>Collybiopsis luxurians</taxon>
    </lineage>
</organism>
<reference evidence="3 4" key="1">
    <citation type="submission" date="2014-04" db="EMBL/GenBank/DDBJ databases">
        <title>Evolutionary Origins and Diversification of the Mycorrhizal Mutualists.</title>
        <authorList>
            <consortium name="DOE Joint Genome Institute"/>
            <consortium name="Mycorrhizal Genomics Consortium"/>
            <person name="Kohler A."/>
            <person name="Kuo A."/>
            <person name="Nagy L.G."/>
            <person name="Floudas D."/>
            <person name="Copeland A."/>
            <person name="Barry K.W."/>
            <person name="Cichocki N."/>
            <person name="Veneault-Fourrey C."/>
            <person name="LaButti K."/>
            <person name="Lindquist E.A."/>
            <person name="Lipzen A."/>
            <person name="Lundell T."/>
            <person name="Morin E."/>
            <person name="Murat C."/>
            <person name="Riley R."/>
            <person name="Ohm R."/>
            <person name="Sun H."/>
            <person name="Tunlid A."/>
            <person name="Henrissat B."/>
            <person name="Grigoriev I.V."/>
            <person name="Hibbett D.S."/>
            <person name="Martin F."/>
        </authorList>
    </citation>
    <scope>NUCLEOTIDE SEQUENCE [LARGE SCALE GENOMIC DNA]</scope>
    <source>
        <strain evidence="3 4">FD-317 M1</strain>
    </source>
</reference>
<keyword evidence="2" id="KW-1133">Transmembrane helix</keyword>
<proteinExistence type="predicted"/>
<name>A0A0D0BRS0_9AGAR</name>
<gene>
    <name evidence="3" type="ORF">GYMLUDRAFT_265462</name>
</gene>